<dbReference type="InterPro" id="IPR002909">
    <property type="entry name" value="IPT_dom"/>
</dbReference>
<dbReference type="PANTHER" id="PTHR45632">
    <property type="entry name" value="LD33804P"/>
    <property type="match status" value="1"/>
</dbReference>
<dbReference type="Pfam" id="PF01833">
    <property type="entry name" value="TIG"/>
    <property type="match status" value="1"/>
</dbReference>
<accession>A0A1H7SDQ7</accession>
<keyword evidence="3" id="KW-1185">Reference proteome</keyword>
<proteinExistence type="predicted"/>
<dbReference type="STRING" id="332977.SAMN05421740_108235"/>
<feature type="domain" description="IPT/TIG" evidence="1">
    <location>
        <begin position="133"/>
        <end position="203"/>
    </location>
</feature>
<name>A0A1H7SDQ7_9SPHI</name>
<dbReference type="Proteomes" id="UP000198916">
    <property type="component" value="Unassembled WGS sequence"/>
</dbReference>
<dbReference type="InterPro" id="IPR015915">
    <property type="entry name" value="Kelch-typ_b-propeller"/>
</dbReference>
<dbReference type="RefSeq" id="WP_090607707.1">
    <property type="nucleotide sequence ID" value="NZ_FNZR01000008.1"/>
</dbReference>
<evidence type="ECO:0000313" key="2">
    <source>
        <dbReference type="EMBL" id="SEL70538.1"/>
    </source>
</evidence>
<dbReference type="OrthoDB" id="103335at2"/>
<dbReference type="InterPro" id="IPR014756">
    <property type="entry name" value="Ig_E-set"/>
</dbReference>
<dbReference type="Gene3D" id="2.60.40.10">
    <property type="entry name" value="Immunoglobulins"/>
    <property type="match status" value="2"/>
</dbReference>
<dbReference type="SUPFAM" id="SSF81296">
    <property type="entry name" value="E set domains"/>
    <property type="match status" value="1"/>
</dbReference>
<dbReference type="Pfam" id="PF24681">
    <property type="entry name" value="Kelch_KLHDC2_KLHL20_DRC7"/>
    <property type="match status" value="1"/>
</dbReference>
<dbReference type="EMBL" id="FNZR01000008">
    <property type="protein sequence ID" value="SEL70538.1"/>
    <property type="molecule type" value="Genomic_DNA"/>
</dbReference>
<dbReference type="Gene3D" id="2.120.10.80">
    <property type="entry name" value="Kelch-type beta propeller"/>
    <property type="match status" value="2"/>
</dbReference>
<organism evidence="2 3">
    <name type="scientific">Parapedobacter koreensis</name>
    <dbReference type="NCBI Taxonomy" id="332977"/>
    <lineage>
        <taxon>Bacteria</taxon>
        <taxon>Pseudomonadati</taxon>
        <taxon>Bacteroidota</taxon>
        <taxon>Sphingobacteriia</taxon>
        <taxon>Sphingobacteriales</taxon>
        <taxon>Sphingobacteriaceae</taxon>
        <taxon>Parapedobacter</taxon>
    </lineage>
</organism>
<evidence type="ECO:0000259" key="1">
    <source>
        <dbReference type="Pfam" id="PF01833"/>
    </source>
</evidence>
<sequence length="596" mass="66300">MKIIYRFCLLVGLLAFVGCKKEKMPEGSQYIADISVTTVDETGAVFFAQLGGLSWEEIDQVGFVWSASADPQTAEAAFRVDTERPNLDGNFTLKAETGIEAGVTYQVVAYVVVGGQQHFSRAIQFVGQGSRGPVVRTVTPSFGTWGDTVTVHIQNIPSSSSQFSVSVGGVPATVVYSDKEAIRFVIPDAVVLERPDVEINVNGSTNVQQWYFELPRLDSVSNYYPAVGERVVLYGKNFNPQASFNKVMHDGRTFEVVSVDRHRLEFVVGDLPMSTKAPLAVSTIGEPITSEFQVAVLKHLRKLRDFPGSARYYTFASSLDGVGYFGLGALGRIDIERLPPPDDIWSYDAAADQWQLLNHTFPNDDMYSSLNFIHDGKIYVGGGMSNEYGIGKAWYTYTPSDNRWSQGFVWLEAPIERIISGFSIGGEAFSVTMNEARVVEYYKMNRDRWEYRGTLDKAHHEGVSFVIGDKYYLTTGHDYDAGYNNDMDVYDSAAKKWSKAAPFPGTFRRSSTGFVLNGKGYVYGGYYDYGQIGDVWEYTPETNSWRMVEQVVSAARSGFSSFVIGQKAYIIGGAMDNASWSTYASKEVWEFSMDNQ</sequence>
<dbReference type="AlphaFoldDB" id="A0A1H7SDQ7"/>
<reference evidence="3" key="1">
    <citation type="submission" date="2016-10" db="EMBL/GenBank/DDBJ databases">
        <authorList>
            <person name="Varghese N."/>
            <person name="Submissions S."/>
        </authorList>
    </citation>
    <scope>NUCLEOTIDE SEQUENCE [LARGE SCALE GENOMIC DNA]</scope>
    <source>
        <strain evidence="3">Jip14</strain>
    </source>
</reference>
<dbReference type="InterPro" id="IPR013783">
    <property type="entry name" value="Ig-like_fold"/>
</dbReference>
<dbReference type="SUPFAM" id="SSF50965">
    <property type="entry name" value="Galactose oxidase, central domain"/>
    <property type="match status" value="1"/>
</dbReference>
<dbReference type="InterPro" id="IPR011043">
    <property type="entry name" value="Gal_Oxase/kelch_b-propeller"/>
</dbReference>
<protein>
    <submittedName>
        <fullName evidence="2">N-acetylneuraminic acid mutarotase</fullName>
    </submittedName>
</protein>
<dbReference type="PROSITE" id="PS51257">
    <property type="entry name" value="PROKAR_LIPOPROTEIN"/>
    <property type="match status" value="1"/>
</dbReference>
<gene>
    <name evidence="2" type="ORF">SAMN05421740_108235</name>
</gene>
<evidence type="ECO:0000313" key="3">
    <source>
        <dbReference type="Proteomes" id="UP000198916"/>
    </source>
</evidence>